<dbReference type="InterPro" id="IPR050688">
    <property type="entry name" value="Zinc_finger/UBP_domain"/>
</dbReference>
<keyword evidence="3 5" id="KW-0863">Zinc-finger</keyword>
<protein>
    <recommendedName>
        <fullName evidence="7">C2H2-type domain-containing protein</fullName>
    </recommendedName>
</protein>
<proteinExistence type="predicted"/>
<keyword evidence="2" id="KW-0677">Repeat</keyword>
<feature type="domain" description="C2H2-type" evidence="7">
    <location>
        <begin position="739"/>
        <end position="766"/>
    </location>
</feature>
<accession>A0A8T2PJ31</accession>
<comment type="caution">
    <text evidence="8">The sequence shown here is derived from an EMBL/GenBank/DDBJ whole genome shotgun (WGS) entry which is preliminary data.</text>
</comment>
<dbReference type="PROSITE" id="PS50157">
    <property type="entry name" value="ZINC_FINGER_C2H2_2"/>
    <property type="match status" value="4"/>
</dbReference>
<keyword evidence="9" id="KW-1185">Reference proteome</keyword>
<feature type="region of interest" description="Disordered" evidence="6">
    <location>
        <begin position="470"/>
        <end position="520"/>
    </location>
</feature>
<dbReference type="AlphaFoldDB" id="A0A8T2PJ31"/>
<dbReference type="InterPro" id="IPR013087">
    <property type="entry name" value="Znf_C2H2_type"/>
</dbReference>
<dbReference type="SUPFAM" id="SSF57667">
    <property type="entry name" value="beta-beta-alpha zinc fingers"/>
    <property type="match status" value="2"/>
</dbReference>
<feature type="domain" description="C2H2-type" evidence="7">
    <location>
        <begin position="653"/>
        <end position="676"/>
    </location>
</feature>
<feature type="region of interest" description="Disordered" evidence="6">
    <location>
        <begin position="403"/>
        <end position="453"/>
    </location>
</feature>
<dbReference type="PROSITE" id="PS00028">
    <property type="entry name" value="ZINC_FINGER_C2H2_1"/>
    <property type="match status" value="3"/>
</dbReference>
<evidence type="ECO:0000256" key="3">
    <source>
        <dbReference type="ARBA" id="ARBA00022771"/>
    </source>
</evidence>
<dbReference type="PANTHER" id="PTHR24403:SF74">
    <property type="entry name" value="ZINC FINGER PROTEIN 507"/>
    <property type="match status" value="1"/>
</dbReference>
<evidence type="ECO:0000259" key="7">
    <source>
        <dbReference type="PROSITE" id="PS50157"/>
    </source>
</evidence>
<dbReference type="GO" id="GO:0010468">
    <property type="term" value="P:regulation of gene expression"/>
    <property type="evidence" value="ECO:0007669"/>
    <property type="project" value="TreeGrafter"/>
</dbReference>
<dbReference type="EMBL" id="JAFBMS010000005">
    <property type="protein sequence ID" value="KAG9352525.1"/>
    <property type="molecule type" value="Genomic_DNA"/>
</dbReference>
<feature type="region of interest" description="Disordered" evidence="6">
    <location>
        <begin position="357"/>
        <end position="386"/>
    </location>
</feature>
<name>A0A8T2PJ31_9TELE</name>
<evidence type="ECO:0000256" key="6">
    <source>
        <dbReference type="SAM" id="MobiDB-lite"/>
    </source>
</evidence>
<feature type="compositionally biased region" description="Acidic residues" evidence="6">
    <location>
        <begin position="427"/>
        <end position="436"/>
    </location>
</feature>
<evidence type="ECO:0000256" key="4">
    <source>
        <dbReference type="ARBA" id="ARBA00022833"/>
    </source>
</evidence>
<organism evidence="8 9">
    <name type="scientific">Albula glossodonta</name>
    <name type="common">roundjaw bonefish</name>
    <dbReference type="NCBI Taxonomy" id="121402"/>
    <lineage>
        <taxon>Eukaryota</taxon>
        <taxon>Metazoa</taxon>
        <taxon>Chordata</taxon>
        <taxon>Craniata</taxon>
        <taxon>Vertebrata</taxon>
        <taxon>Euteleostomi</taxon>
        <taxon>Actinopterygii</taxon>
        <taxon>Neopterygii</taxon>
        <taxon>Teleostei</taxon>
        <taxon>Albuliformes</taxon>
        <taxon>Albulidae</taxon>
        <taxon>Albula</taxon>
    </lineage>
</organism>
<evidence type="ECO:0000313" key="9">
    <source>
        <dbReference type="Proteomes" id="UP000824540"/>
    </source>
</evidence>
<dbReference type="InterPro" id="IPR036236">
    <property type="entry name" value="Znf_C2H2_sf"/>
</dbReference>
<evidence type="ECO:0000256" key="5">
    <source>
        <dbReference type="PROSITE-ProRule" id="PRU00042"/>
    </source>
</evidence>
<feature type="compositionally biased region" description="Low complexity" evidence="6">
    <location>
        <begin position="437"/>
        <end position="450"/>
    </location>
</feature>
<gene>
    <name evidence="8" type="ORF">JZ751_020939</name>
</gene>
<feature type="compositionally biased region" description="Polar residues" evidence="6">
    <location>
        <begin position="500"/>
        <end position="520"/>
    </location>
</feature>
<evidence type="ECO:0000256" key="1">
    <source>
        <dbReference type="ARBA" id="ARBA00022723"/>
    </source>
</evidence>
<dbReference type="GO" id="GO:0005634">
    <property type="term" value="C:nucleus"/>
    <property type="evidence" value="ECO:0007669"/>
    <property type="project" value="TreeGrafter"/>
</dbReference>
<feature type="compositionally biased region" description="Basic and acidic residues" evidence="6">
    <location>
        <begin position="357"/>
        <end position="369"/>
    </location>
</feature>
<evidence type="ECO:0000313" key="8">
    <source>
        <dbReference type="EMBL" id="KAG9352525.1"/>
    </source>
</evidence>
<feature type="compositionally biased region" description="Basic and acidic residues" evidence="6">
    <location>
        <begin position="414"/>
        <end position="426"/>
    </location>
</feature>
<dbReference type="OrthoDB" id="8642158at2759"/>
<dbReference type="GO" id="GO:0008270">
    <property type="term" value="F:zinc ion binding"/>
    <property type="evidence" value="ECO:0007669"/>
    <property type="project" value="UniProtKB-KW"/>
</dbReference>
<evidence type="ECO:0000256" key="2">
    <source>
        <dbReference type="ARBA" id="ARBA00022737"/>
    </source>
</evidence>
<dbReference type="SMART" id="SM00355">
    <property type="entry name" value="ZnF_C2H2"/>
    <property type="match status" value="10"/>
</dbReference>
<feature type="compositionally biased region" description="Basic and acidic residues" evidence="6">
    <location>
        <begin position="472"/>
        <end position="495"/>
    </location>
</feature>
<feature type="domain" description="C2H2-type" evidence="7">
    <location>
        <begin position="711"/>
        <end position="738"/>
    </location>
</feature>
<keyword evidence="4" id="KW-0862">Zinc</keyword>
<keyword evidence="1" id="KW-0479">Metal-binding</keyword>
<dbReference type="PANTHER" id="PTHR24403">
    <property type="entry name" value="ZINC FINGER PROTEIN"/>
    <property type="match status" value="1"/>
</dbReference>
<sequence>MEKTSGGTAFSPHAREQQDTVFSSQPVVAMDMGVLPQNSDGGHKAHRQAEDSLFQVIKKLSKIVEKHPRRCSLLGRKRPHLPCGPVTVRGTPLKKAKHSEESGACSDGQLEGCRLGGAQESTVTIYQCSLCKFSSLTLAFLKDHLHLHNQPSSNAFLTCSKCNFTTRQRGELDAHVELHLDSEYARIDPAVEYPSDMRKELEYVGEGMDSTQAGTEIKDAKVSLETVASKPTKQWYSQEQCGMYRCLICSYVCGQQRMLKTHAWKHAGLVDCSYPIFEDRPEASSGLGVAAHSVPEEAVLVLTAVGSKLEAPNVAPAFQLKLCAMEAPSKEELASEGIPTVIAEEPAVEIQVTMETHREKEWDPPDSKNHLSSAPEIIDSSPNVTDNSSVIVENLSEVRELPASKPFPVNSDMDVNKKPINKRADTEAQDEEEDSDVPVTDDSVSPSRVRTQAESLRLHSLAAEVLVAMPSRTHEHASGNSRGETEPDAKVHSEGHNPAQEKSPTCTMESNSDTLADSDQKSQCKQGVAKGLVKSGISLSLLTVIEKLRERMNENISDEDILRELQNDIRNSSRNRRESDLSTGGTVKVHPGSKRHYRCQLCCYANANDGFAKQHLQGHLKGQPYQCPVCQHVALDSKDLEKHMIHHCTSKMHNCKQCSEAFHSKSPMRNHDKEQHGSGGNTHAVTETMVTTEDSLVTTTVEEASQATEVYQCDVCDYTSSTYIGVRNHRRIHNSEKPYRCCSCDFTTTTMNSLRNHMRRHPLENQTVQLLEQYRCSLCGYMCSHPPSLKSHMWKHAGDQNYNYEQVNRAIDEAISQSSRSLVAPQSSFPGVTTFEWAKDSTGKAMPDWDLSGRTARVDQMSLFQASGGSRGRSTLGPEYCVLLFCCCVCGFESPSKEQLLEHMKDHEGDILGIILSRGQQKAAPPAGH</sequence>
<reference evidence="8" key="1">
    <citation type="thesis" date="2021" institute="BYU ScholarsArchive" country="Provo, UT, USA">
        <title>Applications of and Algorithms for Genome Assembly and Genomic Analyses with an Emphasis on Marine Teleosts.</title>
        <authorList>
            <person name="Pickett B.D."/>
        </authorList>
    </citation>
    <scope>NUCLEOTIDE SEQUENCE</scope>
    <source>
        <strain evidence="8">HI-2016</strain>
    </source>
</reference>
<dbReference type="Gene3D" id="3.30.160.60">
    <property type="entry name" value="Classic Zinc Finger"/>
    <property type="match status" value="3"/>
</dbReference>
<dbReference type="Proteomes" id="UP000824540">
    <property type="component" value="Unassembled WGS sequence"/>
</dbReference>
<feature type="domain" description="C2H2-type" evidence="7">
    <location>
        <begin position="774"/>
        <end position="801"/>
    </location>
</feature>